<dbReference type="GO" id="GO:0016020">
    <property type="term" value="C:membrane"/>
    <property type="evidence" value="ECO:0007669"/>
    <property type="project" value="UniProtKB-SubCell"/>
</dbReference>
<dbReference type="GO" id="GO:0008508">
    <property type="term" value="F:bile acid:sodium symporter activity"/>
    <property type="evidence" value="ECO:0007669"/>
    <property type="project" value="TreeGrafter"/>
</dbReference>
<feature type="transmembrane region" description="Helical" evidence="7">
    <location>
        <begin position="67"/>
        <end position="88"/>
    </location>
</feature>
<evidence type="ECO:0000256" key="2">
    <source>
        <dbReference type="ARBA" id="ARBA00006528"/>
    </source>
</evidence>
<keyword evidence="3 7" id="KW-0812">Transmembrane</keyword>
<feature type="transmembrane region" description="Helical" evidence="7">
    <location>
        <begin position="163"/>
        <end position="183"/>
    </location>
</feature>
<evidence type="ECO:0000256" key="4">
    <source>
        <dbReference type="ARBA" id="ARBA00022847"/>
    </source>
</evidence>
<dbReference type="InterPro" id="IPR004710">
    <property type="entry name" value="Bilac:Na_transpt"/>
</dbReference>
<reference evidence="8" key="2">
    <citation type="submission" date="2025-09" db="UniProtKB">
        <authorList>
            <consortium name="Ensembl"/>
        </authorList>
    </citation>
    <scope>IDENTIFICATION</scope>
</reference>
<dbReference type="InterPro" id="IPR038770">
    <property type="entry name" value="Na+/solute_symporter_sf"/>
</dbReference>
<proteinExistence type="inferred from homology"/>
<dbReference type="Gene3D" id="1.20.1530.20">
    <property type="match status" value="1"/>
</dbReference>
<dbReference type="STRING" id="409849.ENSPMGP00000026796"/>
<feature type="transmembrane region" description="Helical" evidence="7">
    <location>
        <begin position="293"/>
        <end position="310"/>
    </location>
</feature>
<organism evidence="8 9">
    <name type="scientific">Periophthalmus magnuspinnatus</name>
    <dbReference type="NCBI Taxonomy" id="409849"/>
    <lineage>
        <taxon>Eukaryota</taxon>
        <taxon>Metazoa</taxon>
        <taxon>Chordata</taxon>
        <taxon>Craniata</taxon>
        <taxon>Vertebrata</taxon>
        <taxon>Euteleostomi</taxon>
        <taxon>Actinopterygii</taxon>
        <taxon>Neopterygii</taxon>
        <taxon>Teleostei</taxon>
        <taxon>Neoteleostei</taxon>
        <taxon>Acanthomorphata</taxon>
        <taxon>Gobiaria</taxon>
        <taxon>Gobiiformes</taxon>
        <taxon>Gobioidei</taxon>
        <taxon>Gobiidae</taxon>
        <taxon>Oxudercinae</taxon>
        <taxon>Periophthalmus</taxon>
    </lineage>
</organism>
<dbReference type="Ensembl" id="ENSPMGT00000028543.1">
    <property type="protein sequence ID" value="ENSPMGP00000026796.1"/>
    <property type="gene ID" value="ENSPMGG00000021626.1"/>
</dbReference>
<keyword evidence="9" id="KW-1185">Reference proteome</keyword>
<evidence type="ECO:0000313" key="9">
    <source>
        <dbReference type="Proteomes" id="UP000261520"/>
    </source>
</evidence>
<feature type="transmembrane region" description="Helical" evidence="7">
    <location>
        <begin position="124"/>
        <end position="147"/>
    </location>
</feature>
<dbReference type="AlphaFoldDB" id="A0A3B4BE43"/>
<evidence type="ECO:0000256" key="5">
    <source>
        <dbReference type="ARBA" id="ARBA00022989"/>
    </source>
</evidence>
<evidence type="ECO:0000256" key="7">
    <source>
        <dbReference type="SAM" id="Phobius"/>
    </source>
</evidence>
<evidence type="ECO:0000256" key="1">
    <source>
        <dbReference type="ARBA" id="ARBA00004141"/>
    </source>
</evidence>
<name>A0A3B4BE43_9GOBI</name>
<dbReference type="Pfam" id="PF01758">
    <property type="entry name" value="SBF"/>
    <property type="match status" value="1"/>
</dbReference>
<keyword evidence="5 7" id="KW-1133">Transmembrane helix</keyword>
<keyword evidence="6 7" id="KW-0472">Membrane</keyword>
<keyword evidence="4" id="KW-0813">Transport</keyword>
<keyword evidence="4" id="KW-0769">Symport</keyword>
<evidence type="ECO:0000313" key="8">
    <source>
        <dbReference type="Ensembl" id="ENSPMGP00000026796.1"/>
    </source>
</evidence>
<evidence type="ECO:0000256" key="3">
    <source>
        <dbReference type="ARBA" id="ARBA00022692"/>
    </source>
</evidence>
<reference evidence="8" key="1">
    <citation type="submission" date="2025-08" db="UniProtKB">
        <authorList>
            <consortium name="Ensembl"/>
        </authorList>
    </citation>
    <scope>IDENTIFICATION</scope>
</reference>
<dbReference type="PANTHER" id="PTHR10361">
    <property type="entry name" value="SODIUM-BILE ACID COTRANSPORTER"/>
    <property type="match status" value="1"/>
</dbReference>
<evidence type="ECO:0000256" key="6">
    <source>
        <dbReference type="ARBA" id="ARBA00023136"/>
    </source>
</evidence>
<dbReference type="InterPro" id="IPR002657">
    <property type="entry name" value="BilAc:Na_symport/Acr3"/>
</dbReference>
<sequence length="368" mass="40467">MDEFTNMSVLDLRNDSLNGPNVSSPDSPTERITKNILIVSMLVVMVSVGCTIELTKIMAHLKKPKGVGIAVVAQYGIMPLTAFCLAKAFDLTGISATVVLICGCCPAGIMSNILSLFIKGDMNLSIVMTSCSTVLAFGMMPLLLFLYCQGFEGLQEAVPYKNIALSLLSILIPCGIGILFNHYRPQYSNIITKVGLSVSLIAILLVLLTIIEAGEKILSIVVPPMLAIAFLMPMFGYFFGYIFSTAFKLKQPERRTVMMETGCQNGKLCMALIKVAFPSAVVGPLFLYPLVIILTQLLEGLLVVLLFWAYQSWQQRKNKGKGILNVTDRSQTAEVGSTQLHLDIWSMSLKKLYFYSYLSHIFIEVTVL</sequence>
<feature type="transmembrane region" description="Helical" evidence="7">
    <location>
        <begin position="217"/>
        <end position="247"/>
    </location>
</feature>
<feature type="transmembrane region" description="Helical" evidence="7">
    <location>
        <begin position="190"/>
        <end position="211"/>
    </location>
</feature>
<feature type="transmembrane region" description="Helical" evidence="7">
    <location>
        <begin position="36"/>
        <end position="55"/>
    </location>
</feature>
<accession>A0A3B4BE43</accession>
<protein>
    <submittedName>
        <fullName evidence="8">Uncharacterized protein</fullName>
    </submittedName>
</protein>
<dbReference type="Proteomes" id="UP000261520">
    <property type="component" value="Unplaced"/>
</dbReference>
<dbReference type="PANTHER" id="PTHR10361:SF40">
    <property type="entry name" value="HEPATIC SODIUM_BILE ACID COTRANSPORTER"/>
    <property type="match status" value="1"/>
</dbReference>
<comment type="subcellular location">
    <subcellularLocation>
        <location evidence="1">Membrane</location>
        <topology evidence="1">Multi-pass membrane protein</topology>
    </subcellularLocation>
</comment>
<comment type="similarity">
    <text evidence="2">Belongs to the bile acid:sodium symporter (BASS) (TC 2.A.28) family.</text>
</comment>
<feature type="transmembrane region" description="Helical" evidence="7">
    <location>
        <begin position="94"/>
        <end position="117"/>
    </location>
</feature>
<feature type="transmembrane region" description="Helical" evidence="7">
    <location>
        <begin position="268"/>
        <end position="287"/>
    </location>
</feature>